<evidence type="ECO:0000256" key="10">
    <source>
        <dbReference type="ARBA" id="ARBA00022827"/>
    </source>
</evidence>
<evidence type="ECO:0000256" key="14">
    <source>
        <dbReference type="ARBA" id="ARBA00023033"/>
    </source>
</evidence>
<evidence type="ECO:0000256" key="8">
    <source>
        <dbReference type="ARBA" id="ARBA00022643"/>
    </source>
</evidence>
<evidence type="ECO:0000256" key="5">
    <source>
        <dbReference type="ARBA" id="ARBA00022448"/>
    </source>
</evidence>
<evidence type="ECO:0000256" key="15">
    <source>
        <dbReference type="PIRSR" id="PIRSR602401-1"/>
    </source>
</evidence>
<evidence type="ECO:0000256" key="7">
    <source>
        <dbReference type="ARBA" id="ARBA00022630"/>
    </source>
</evidence>
<dbReference type="InterPro" id="IPR001128">
    <property type="entry name" value="Cyt_P450"/>
</dbReference>
<keyword evidence="5" id="KW-0813">Transport</keyword>
<proteinExistence type="inferred from homology"/>
<comment type="similarity">
    <text evidence="3">In the N-terminal section; belongs to the cytochrome P450 family.</text>
</comment>
<dbReference type="FunFam" id="1.10.630.10:FF:000040">
    <property type="entry name" value="Bifunctional cytochrome P450/NADPH--P450 reductase"/>
    <property type="match status" value="1"/>
</dbReference>
<evidence type="ECO:0000256" key="12">
    <source>
        <dbReference type="ARBA" id="ARBA00023002"/>
    </source>
</evidence>
<evidence type="ECO:0000256" key="13">
    <source>
        <dbReference type="ARBA" id="ARBA00023004"/>
    </source>
</evidence>
<dbReference type="CDD" id="cd11068">
    <property type="entry name" value="CYP120A1"/>
    <property type="match status" value="1"/>
</dbReference>
<dbReference type="EC" id="1.14.14.1" evidence="17"/>
<reference evidence="17 18" key="1">
    <citation type="submission" date="2020-08" db="EMBL/GenBank/DDBJ databases">
        <title>Sequencing the genomes of 1000 actinobacteria strains.</title>
        <authorList>
            <person name="Klenk H.-P."/>
        </authorList>
    </citation>
    <scope>NUCLEOTIDE SEQUENCE [LARGE SCALE GENOMIC DNA]</scope>
    <source>
        <strain evidence="17 18">DSM 45486</strain>
    </source>
</reference>
<evidence type="ECO:0000256" key="4">
    <source>
        <dbReference type="ARBA" id="ARBA00010617"/>
    </source>
</evidence>
<keyword evidence="13 15" id="KW-0408">Iron</keyword>
<dbReference type="RefSeq" id="WP_184925317.1">
    <property type="nucleotide sequence ID" value="NZ_JACHMO010000001.1"/>
</dbReference>
<keyword evidence="6 15" id="KW-0349">Heme</keyword>
<evidence type="ECO:0000313" key="18">
    <source>
        <dbReference type="Proteomes" id="UP000552097"/>
    </source>
</evidence>
<evidence type="ECO:0000256" key="1">
    <source>
        <dbReference type="ARBA" id="ARBA00001917"/>
    </source>
</evidence>
<protein>
    <submittedName>
        <fullName evidence="17">Unspecific monooxygenase</fullName>
        <ecNumber evidence="17">1.14.14.1</ecNumber>
    </submittedName>
</protein>
<dbReference type="InterPro" id="IPR036396">
    <property type="entry name" value="Cyt_P450_sf"/>
</dbReference>
<keyword evidence="8" id="KW-0288">FMN</keyword>
<sequence length="451" mass="49962">MAATDSMDTTAIPHPPWRVPLLGDVVGAGSRTPVQDTMKQARGLGPIFTRRFLKREIVFVAGAELSAELADESRFSKHLALAVEALRDIGGDGLFTAYNEEPNWKAAHDVLLPAFTQSAMRGYHATMLDVTAQLVEKWDRGGVVDVSADMTKLTLETIGRVGFGYSFESFERSSAHPFVRAMTGSLAYAQGTTVTFPLVRKLFGRAARERYGRDLAYLAEVVDSVIRSRRGTQGTDLLGLMLASGALDDVNVRNQVITFLVAGHETTSGALSFALYYLSRHPEVVARARAEIDSVWGSAEVPEFEQVAKLRYVRRVLDEALRLWPTAPAYARQAREDTVLGGKYPMRAGQWALVLLPLVHRDPAMWPTPEAFDPDRFSPVQVRSRPGHVYKPFGTGERACIGRQFALHEAMLALGTVLRRYDLVGSADYRLKVAETLTLKPEGFRLTPRRR</sequence>
<evidence type="ECO:0000256" key="9">
    <source>
        <dbReference type="ARBA" id="ARBA00022723"/>
    </source>
</evidence>
<dbReference type="PRINTS" id="PR00385">
    <property type="entry name" value="P450"/>
</dbReference>
<gene>
    <name evidence="17" type="ORF">F4560_005895</name>
</gene>
<keyword evidence="12 16" id="KW-0560">Oxidoreductase</keyword>
<dbReference type="InterPro" id="IPR050196">
    <property type="entry name" value="Cytochrome_P450_Monoox"/>
</dbReference>
<dbReference type="Pfam" id="PF00067">
    <property type="entry name" value="p450"/>
    <property type="match status" value="1"/>
</dbReference>
<keyword evidence="10" id="KW-0274">FAD</keyword>
<evidence type="ECO:0000313" key="17">
    <source>
        <dbReference type="EMBL" id="MBB5806127.1"/>
    </source>
</evidence>
<dbReference type="InterPro" id="IPR002401">
    <property type="entry name" value="Cyt_P450_E_grp-I"/>
</dbReference>
<keyword evidence="18" id="KW-1185">Reference proteome</keyword>
<dbReference type="SUPFAM" id="SSF48264">
    <property type="entry name" value="Cytochrome P450"/>
    <property type="match status" value="1"/>
</dbReference>
<dbReference type="Gene3D" id="1.10.630.10">
    <property type="entry name" value="Cytochrome P450"/>
    <property type="match status" value="1"/>
</dbReference>
<keyword evidence="11" id="KW-0521">NADP</keyword>
<dbReference type="InterPro" id="IPR017972">
    <property type="entry name" value="Cyt_P450_CS"/>
</dbReference>
<dbReference type="PROSITE" id="PS00086">
    <property type="entry name" value="CYTOCHROME_P450"/>
    <property type="match status" value="1"/>
</dbReference>
<dbReference type="GO" id="GO:0016712">
    <property type="term" value="F:oxidoreductase activity, acting on paired donors, with incorporation or reduction of molecular oxygen, reduced flavin or flavoprotein as one donor, and incorporation of one atom of oxygen"/>
    <property type="evidence" value="ECO:0007669"/>
    <property type="project" value="UniProtKB-EC"/>
</dbReference>
<comment type="similarity">
    <text evidence="4 16">Belongs to the cytochrome P450 family.</text>
</comment>
<dbReference type="GO" id="GO:0020037">
    <property type="term" value="F:heme binding"/>
    <property type="evidence" value="ECO:0007669"/>
    <property type="project" value="InterPro"/>
</dbReference>
<name>A0A7W9M3K8_9PSEU</name>
<dbReference type="PANTHER" id="PTHR24291">
    <property type="entry name" value="CYTOCHROME P450 FAMILY 4"/>
    <property type="match status" value="1"/>
</dbReference>
<dbReference type="PRINTS" id="PR00463">
    <property type="entry name" value="EP450I"/>
</dbReference>
<dbReference type="GO" id="GO:0005506">
    <property type="term" value="F:iron ion binding"/>
    <property type="evidence" value="ECO:0007669"/>
    <property type="project" value="InterPro"/>
</dbReference>
<dbReference type="PANTHER" id="PTHR24291:SF50">
    <property type="entry name" value="BIFUNCTIONAL ALBAFLAVENONE MONOOXYGENASE_TERPENE SYNTHASE"/>
    <property type="match status" value="1"/>
</dbReference>
<evidence type="ECO:0000256" key="11">
    <source>
        <dbReference type="ARBA" id="ARBA00022857"/>
    </source>
</evidence>
<comment type="cofactor">
    <cofactor evidence="15">
        <name>heme</name>
        <dbReference type="ChEBI" id="CHEBI:30413"/>
    </cofactor>
</comment>
<keyword evidence="7" id="KW-0285">Flavoprotein</keyword>
<comment type="cofactor">
    <cofactor evidence="1">
        <name>FMN</name>
        <dbReference type="ChEBI" id="CHEBI:58210"/>
    </cofactor>
</comment>
<evidence type="ECO:0000256" key="16">
    <source>
        <dbReference type="RuleBase" id="RU000461"/>
    </source>
</evidence>
<organism evidence="17 18">
    <name type="scientific">Saccharothrix ecbatanensis</name>
    <dbReference type="NCBI Taxonomy" id="1105145"/>
    <lineage>
        <taxon>Bacteria</taxon>
        <taxon>Bacillati</taxon>
        <taxon>Actinomycetota</taxon>
        <taxon>Actinomycetes</taxon>
        <taxon>Pseudonocardiales</taxon>
        <taxon>Pseudonocardiaceae</taxon>
        <taxon>Saccharothrix</taxon>
    </lineage>
</organism>
<dbReference type="EMBL" id="JACHMO010000001">
    <property type="protein sequence ID" value="MBB5806127.1"/>
    <property type="molecule type" value="Genomic_DNA"/>
</dbReference>
<accession>A0A7W9M3K8</accession>
<dbReference type="Proteomes" id="UP000552097">
    <property type="component" value="Unassembled WGS sequence"/>
</dbReference>
<comment type="cofactor">
    <cofactor evidence="2">
        <name>FAD</name>
        <dbReference type="ChEBI" id="CHEBI:57692"/>
    </cofactor>
</comment>
<evidence type="ECO:0000256" key="3">
    <source>
        <dbReference type="ARBA" id="ARBA00010018"/>
    </source>
</evidence>
<feature type="binding site" description="axial binding residue" evidence="15">
    <location>
        <position position="400"/>
    </location>
    <ligand>
        <name>heme</name>
        <dbReference type="ChEBI" id="CHEBI:30413"/>
    </ligand>
    <ligandPart>
        <name>Fe</name>
        <dbReference type="ChEBI" id="CHEBI:18248"/>
    </ligandPart>
</feature>
<evidence type="ECO:0000256" key="6">
    <source>
        <dbReference type="ARBA" id="ARBA00022617"/>
    </source>
</evidence>
<dbReference type="AlphaFoldDB" id="A0A7W9M3K8"/>
<evidence type="ECO:0000256" key="2">
    <source>
        <dbReference type="ARBA" id="ARBA00001974"/>
    </source>
</evidence>
<comment type="caution">
    <text evidence="17">The sequence shown here is derived from an EMBL/GenBank/DDBJ whole genome shotgun (WGS) entry which is preliminary data.</text>
</comment>
<keyword evidence="9 15" id="KW-0479">Metal-binding</keyword>
<keyword evidence="14 16" id="KW-0503">Monooxygenase</keyword>